<feature type="region of interest" description="Disordered" evidence="4">
    <location>
        <begin position="1"/>
        <end position="44"/>
    </location>
</feature>
<dbReference type="PANTHER" id="PTHR10501">
    <property type="entry name" value="U1 SMALL NUCLEAR RIBONUCLEOPROTEIN A/U2 SMALL NUCLEAR RIBONUCLEOPROTEIN B"/>
    <property type="match status" value="1"/>
</dbReference>
<reference evidence="6" key="3">
    <citation type="submission" date="2021-05" db="UniProtKB">
        <authorList>
            <consortium name="EnsemblPlants"/>
        </authorList>
    </citation>
    <scope>IDENTIFICATION</scope>
    <source>
        <strain evidence="6">cv. B73</strain>
    </source>
</reference>
<keyword evidence="8" id="KW-1267">Proteomics identification</keyword>
<evidence type="ECO:0007829" key="8">
    <source>
        <dbReference type="PeptideAtlas" id="A0A804NM59"/>
    </source>
</evidence>
<feature type="domain" description="RRM" evidence="5">
    <location>
        <begin position="224"/>
        <end position="267"/>
    </location>
</feature>
<dbReference type="GO" id="GO:0003723">
    <property type="term" value="F:RNA binding"/>
    <property type="evidence" value="ECO:0007669"/>
    <property type="project" value="UniProtKB-KW"/>
</dbReference>
<dbReference type="InterPro" id="IPR000504">
    <property type="entry name" value="RRM_dom"/>
</dbReference>
<accession>A0A804NM59</accession>
<dbReference type="CDD" id="cd12420">
    <property type="entry name" value="RRM_RBPMS_like"/>
    <property type="match status" value="1"/>
</dbReference>
<dbReference type="InterPro" id="IPR035979">
    <property type="entry name" value="RBD_domain_sf"/>
</dbReference>
<organism evidence="6 7">
    <name type="scientific">Zea mays</name>
    <name type="common">Maize</name>
    <dbReference type="NCBI Taxonomy" id="4577"/>
    <lineage>
        <taxon>Eukaryota</taxon>
        <taxon>Viridiplantae</taxon>
        <taxon>Streptophyta</taxon>
        <taxon>Embryophyta</taxon>
        <taxon>Tracheophyta</taxon>
        <taxon>Spermatophyta</taxon>
        <taxon>Magnoliopsida</taxon>
        <taxon>Liliopsida</taxon>
        <taxon>Poales</taxon>
        <taxon>Poaceae</taxon>
        <taxon>PACMAD clade</taxon>
        <taxon>Panicoideae</taxon>
        <taxon>Andropogonodae</taxon>
        <taxon>Andropogoneae</taxon>
        <taxon>Tripsacinae</taxon>
        <taxon>Zea</taxon>
    </lineage>
</organism>
<evidence type="ECO:0000313" key="7">
    <source>
        <dbReference type="Proteomes" id="UP000007305"/>
    </source>
</evidence>
<name>A0A804NM59_MAIZE</name>
<sequence>MAGAGIHPFQQWPPTAAAPPPPGAAASVAVPPPPPVPGAPGTVGPDEVRTIFITGLPADVKERELHNLLRWLPGFEASQINFKGDQPMGFALFSTAHQAIAAKTALQDMVFDAETKVALHTEMAKKNLFVKRCVGIDANAVDQSKRLRTGGDYTHSPYAPPFHPPPPAVSMWGTPGYITAPPPYNPYAAYPVPPVAMTSPAPVTGPTAYAPVQNTKDNPPCNTLFIGNLGDTVVEEELRSLFSVQPGFKQMKVLRQDRNTVCFIEFELFFFSGCECCYICAPNSAGCCYS</sequence>
<keyword evidence="2" id="KW-0694">RNA-binding</keyword>
<keyword evidence="3" id="KW-0539">Nucleus</keyword>
<dbReference type="Gene3D" id="3.30.70.330">
    <property type="match status" value="2"/>
</dbReference>
<dbReference type="GO" id="GO:0005634">
    <property type="term" value="C:nucleus"/>
    <property type="evidence" value="ECO:0007669"/>
    <property type="project" value="UniProtKB-SubCell"/>
</dbReference>
<dbReference type="AlphaFoldDB" id="A0A804NM59"/>
<dbReference type="SUPFAM" id="SSF54928">
    <property type="entry name" value="RNA-binding domain, RBD"/>
    <property type="match status" value="1"/>
</dbReference>
<gene>
    <name evidence="6" type="primary">LOC100283020</name>
</gene>
<dbReference type="OrthoDB" id="431169at2759"/>
<protein>
    <recommendedName>
        <fullName evidence="5">RRM domain-containing protein</fullName>
    </recommendedName>
</protein>
<proteinExistence type="evidence at protein level"/>
<reference evidence="7" key="1">
    <citation type="journal article" date="2009" name="Science">
        <title>The B73 maize genome: complexity, diversity, and dynamics.</title>
        <authorList>
            <person name="Schnable P.S."/>
            <person name="Ware D."/>
            <person name="Fulton R.S."/>
            <person name="Stein J.C."/>
            <person name="Wei F."/>
            <person name="Pasternak S."/>
            <person name="Liang C."/>
            <person name="Zhang J."/>
            <person name="Fulton L."/>
            <person name="Graves T.A."/>
            <person name="Minx P."/>
            <person name="Reily A.D."/>
            <person name="Courtney L."/>
            <person name="Kruchowski S.S."/>
            <person name="Tomlinson C."/>
            <person name="Strong C."/>
            <person name="Delehaunty K."/>
            <person name="Fronick C."/>
            <person name="Courtney B."/>
            <person name="Rock S.M."/>
            <person name="Belter E."/>
            <person name="Du F."/>
            <person name="Kim K."/>
            <person name="Abbott R.M."/>
            <person name="Cotton M."/>
            <person name="Levy A."/>
            <person name="Marchetto P."/>
            <person name="Ochoa K."/>
            <person name="Jackson S.M."/>
            <person name="Gillam B."/>
            <person name="Chen W."/>
            <person name="Yan L."/>
            <person name="Higginbotham J."/>
            <person name="Cardenas M."/>
            <person name="Waligorski J."/>
            <person name="Applebaum E."/>
            <person name="Phelps L."/>
            <person name="Falcone J."/>
            <person name="Kanchi K."/>
            <person name="Thane T."/>
            <person name="Scimone A."/>
            <person name="Thane N."/>
            <person name="Henke J."/>
            <person name="Wang T."/>
            <person name="Ruppert J."/>
            <person name="Shah N."/>
            <person name="Rotter K."/>
            <person name="Hodges J."/>
            <person name="Ingenthron E."/>
            <person name="Cordes M."/>
            <person name="Kohlberg S."/>
            <person name="Sgro J."/>
            <person name="Delgado B."/>
            <person name="Mead K."/>
            <person name="Chinwalla A."/>
            <person name="Leonard S."/>
            <person name="Crouse K."/>
            <person name="Collura K."/>
            <person name="Kudrna D."/>
            <person name="Currie J."/>
            <person name="He R."/>
            <person name="Angelova A."/>
            <person name="Rajasekar S."/>
            <person name="Mueller T."/>
            <person name="Lomeli R."/>
            <person name="Scara G."/>
            <person name="Ko A."/>
            <person name="Delaney K."/>
            <person name="Wissotski M."/>
            <person name="Lopez G."/>
            <person name="Campos D."/>
            <person name="Braidotti M."/>
            <person name="Ashley E."/>
            <person name="Golser W."/>
            <person name="Kim H."/>
            <person name="Lee S."/>
            <person name="Lin J."/>
            <person name="Dujmic Z."/>
            <person name="Kim W."/>
            <person name="Talag J."/>
            <person name="Zuccolo A."/>
            <person name="Fan C."/>
            <person name="Sebastian A."/>
            <person name="Kramer M."/>
            <person name="Spiegel L."/>
            <person name="Nascimento L."/>
            <person name="Zutavern T."/>
            <person name="Miller B."/>
            <person name="Ambroise C."/>
            <person name="Muller S."/>
            <person name="Spooner W."/>
            <person name="Narechania A."/>
            <person name="Ren L."/>
            <person name="Wei S."/>
            <person name="Kumari S."/>
            <person name="Faga B."/>
            <person name="Levy M.J."/>
            <person name="McMahan L."/>
            <person name="Van Buren P."/>
            <person name="Vaughn M.W."/>
            <person name="Ying K."/>
            <person name="Yeh C.-T."/>
            <person name="Emrich S.J."/>
            <person name="Jia Y."/>
            <person name="Kalyanaraman A."/>
            <person name="Hsia A.-P."/>
            <person name="Barbazuk W.B."/>
            <person name="Baucom R.S."/>
            <person name="Brutnell T.P."/>
            <person name="Carpita N.C."/>
            <person name="Chaparro C."/>
            <person name="Chia J.-M."/>
            <person name="Deragon J.-M."/>
            <person name="Estill J.C."/>
            <person name="Fu Y."/>
            <person name="Jeddeloh J.A."/>
            <person name="Han Y."/>
            <person name="Lee H."/>
            <person name="Li P."/>
            <person name="Lisch D.R."/>
            <person name="Liu S."/>
            <person name="Liu Z."/>
            <person name="Nagel D.H."/>
            <person name="McCann M.C."/>
            <person name="SanMiguel P."/>
            <person name="Myers A.M."/>
            <person name="Nettleton D."/>
            <person name="Nguyen J."/>
            <person name="Penning B.W."/>
            <person name="Ponnala L."/>
            <person name="Schneider K.L."/>
            <person name="Schwartz D.C."/>
            <person name="Sharma A."/>
            <person name="Soderlund C."/>
            <person name="Springer N.M."/>
            <person name="Sun Q."/>
            <person name="Wang H."/>
            <person name="Waterman M."/>
            <person name="Westerman R."/>
            <person name="Wolfgruber T.K."/>
            <person name="Yang L."/>
            <person name="Yu Y."/>
            <person name="Zhang L."/>
            <person name="Zhou S."/>
            <person name="Zhu Q."/>
            <person name="Bennetzen J.L."/>
            <person name="Dawe R.K."/>
            <person name="Jiang J."/>
            <person name="Jiang N."/>
            <person name="Presting G.G."/>
            <person name="Wessler S.R."/>
            <person name="Aluru S."/>
            <person name="Martienssen R.A."/>
            <person name="Clifton S.W."/>
            <person name="McCombie W.R."/>
            <person name="Wing R.A."/>
            <person name="Wilson R.K."/>
        </authorList>
    </citation>
    <scope>NUCLEOTIDE SEQUENCE [LARGE SCALE GENOMIC DNA]</scope>
    <source>
        <strain evidence="7">cv. B73</strain>
    </source>
</reference>
<evidence type="ECO:0000313" key="6">
    <source>
        <dbReference type="EnsemblPlants" id="Zm00001eb170900_P002"/>
    </source>
</evidence>
<keyword evidence="7" id="KW-1185">Reference proteome</keyword>
<evidence type="ECO:0000256" key="2">
    <source>
        <dbReference type="ARBA" id="ARBA00022884"/>
    </source>
</evidence>
<comment type="subcellular location">
    <subcellularLocation>
        <location evidence="1">Nucleus</location>
    </subcellularLocation>
</comment>
<dbReference type="Pfam" id="PF00076">
    <property type="entry name" value="RRM_1"/>
    <property type="match status" value="1"/>
</dbReference>
<evidence type="ECO:0000256" key="4">
    <source>
        <dbReference type="SAM" id="MobiDB-lite"/>
    </source>
</evidence>
<evidence type="ECO:0000256" key="1">
    <source>
        <dbReference type="ARBA" id="ARBA00004123"/>
    </source>
</evidence>
<reference evidence="6" key="2">
    <citation type="submission" date="2019-07" db="EMBL/GenBank/DDBJ databases">
        <authorList>
            <person name="Seetharam A."/>
            <person name="Woodhouse M."/>
            <person name="Cannon E."/>
        </authorList>
    </citation>
    <scope>NUCLEOTIDE SEQUENCE [LARGE SCALE GENOMIC DNA]</scope>
    <source>
        <strain evidence="6">cv. B73</strain>
    </source>
</reference>
<dbReference type="FunFam" id="3.30.70.330:FF:000037">
    <property type="entry name" value="RNA-binding protein with multiple splicing 2"/>
    <property type="match status" value="1"/>
</dbReference>
<dbReference type="Gramene" id="Zm00001eb170900_T002">
    <property type="protein sequence ID" value="Zm00001eb170900_P002"/>
    <property type="gene ID" value="Zm00001eb170900"/>
</dbReference>
<dbReference type="EnsemblPlants" id="Zm00001eb170900_T002">
    <property type="protein sequence ID" value="Zm00001eb170900_P002"/>
    <property type="gene ID" value="Zm00001eb170900"/>
</dbReference>
<dbReference type="InterPro" id="IPR012677">
    <property type="entry name" value="Nucleotide-bd_a/b_plait_sf"/>
</dbReference>
<evidence type="ECO:0000256" key="3">
    <source>
        <dbReference type="ARBA" id="ARBA00023242"/>
    </source>
</evidence>
<dbReference type="Proteomes" id="UP000007305">
    <property type="component" value="Chromosome 4"/>
</dbReference>
<evidence type="ECO:0000259" key="5">
    <source>
        <dbReference type="Pfam" id="PF00076"/>
    </source>
</evidence>